<dbReference type="EMBL" id="MK071980">
    <property type="protein sequence ID" value="AYV75573.1"/>
    <property type="molecule type" value="Genomic_DNA"/>
</dbReference>
<proteinExistence type="predicted"/>
<sequence>MEDSQVKEIYNKLKNPDELFNEIFNTLDKYHVDCVTAEFIYATYYDNKEFINNDTSKYTYINELLRLTNSYLPFTTKDKDYIKLLIYGNYGDNLEIFSFVDESNRLVCLLNQKNSDILKVWNPLVKIPKYFGYGNTSIDINREKIKKIFFSQYDKCDDETFNYDTLDPIPFFDVNNKNFINALNDIKADKFDDCDSCVDNLLSTSKFYQKFQFVNENNKTIKHLIISIIDKYVDYCSDKHICSEILFVGTESGKKYADLLSMYVDIYMNHSIEFSKLK</sequence>
<accession>A0A3G4ZPP4</accession>
<protein>
    <submittedName>
        <fullName evidence="1">Uncharacterized protein</fullName>
    </submittedName>
</protein>
<reference evidence="1" key="1">
    <citation type="submission" date="2018-10" db="EMBL/GenBank/DDBJ databases">
        <title>Hidden diversity of soil giant viruses.</title>
        <authorList>
            <person name="Schulz F."/>
            <person name="Alteio L."/>
            <person name="Goudeau D."/>
            <person name="Ryan E.M."/>
            <person name="Malmstrom R.R."/>
            <person name="Blanchard J."/>
            <person name="Woyke T."/>
        </authorList>
    </citation>
    <scope>NUCLEOTIDE SEQUENCE</scope>
    <source>
        <strain evidence="1">TEV1</strain>
    </source>
</reference>
<name>A0A3G4ZPP4_9VIRU</name>
<gene>
    <name evidence="1" type="ORF">Terrestrivirus2_81</name>
</gene>
<evidence type="ECO:0000313" key="1">
    <source>
        <dbReference type="EMBL" id="AYV75573.1"/>
    </source>
</evidence>
<organism evidence="1">
    <name type="scientific">Terrestrivirus sp</name>
    <dbReference type="NCBI Taxonomy" id="2487775"/>
    <lineage>
        <taxon>Viruses</taxon>
        <taxon>Varidnaviria</taxon>
        <taxon>Bamfordvirae</taxon>
        <taxon>Nucleocytoviricota</taxon>
        <taxon>Megaviricetes</taxon>
        <taxon>Imitervirales</taxon>
        <taxon>Mimiviridae</taxon>
        <taxon>Klosneuvirinae</taxon>
    </lineage>
</organism>